<evidence type="ECO:0000313" key="2">
    <source>
        <dbReference type="EMBL" id="AGU51750.1"/>
    </source>
</evidence>
<dbReference type="AlphaFoldDB" id="T1XHY4"/>
<evidence type="ECO:0000313" key="3">
    <source>
        <dbReference type="Proteomes" id="UP000016223"/>
    </source>
</evidence>
<proteinExistence type="predicted"/>
<feature type="region of interest" description="Disordered" evidence="1">
    <location>
        <begin position="77"/>
        <end position="98"/>
    </location>
</feature>
<gene>
    <name evidence="2" type="ORF">VAPA_1c46830</name>
</gene>
<reference evidence="2 3" key="1">
    <citation type="submission" date="2012-10" db="EMBL/GenBank/DDBJ databases">
        <title>Genome sequence of Variovorax paradoxus B4.</title>
        <authorList>
            <person name="Schuldes J."/>
            <person name="Brandt U."/>
            <person name="Hiessl S."/>
            <person name="Wuebbeler J.H."/>
            <person name="Thuermer A."/>
            <person name="Steinbuechel A."/>
            <person name="Daniel R."/>
        </authorList>
    </citation>
    <scope>NUCLEOTIDE SEQUENCE [LARGE SCALE GENOMIC DNA]</scope>
    <source>
        <strain evidence="2 3">B4</strain>
    </source>
</reference>
<dbReference type="KEGG" id="vpd:VAPA_1c46830"/>
<name>T1XHY4_VARPD</name>
<sequence length="98" mass="11248">MLTPSSSLFLMTRLHPSVALIAHLSGQVAAYAFTSPDGRYQAAEIGGDTVIVDLRERRQQRACTTALLPLKQCRQRKRQRRRACRRHQQRWGHRKSPP</sequence>
<evidence type="ECO:0000256" key="1">
    <source>
        <dbReference type="SAM" id="MobiDB-lite"/>
    </source>
</evidence>
<protein>
    <submittedName>
        <fullName evidence="2">Uncharacterized protein</fullName>
    </submittedName>
</protein>
<dbReference type="Proteomes" id="UP000016223">
    <property type="component" value="Chromosome 1"/>
</dbReference>
<organism evidence="2 3">
    <name type="scientific">Variovorax paradoxus B4</name>
    <dbReference type="NCBI Taxonomy" id="1246301"/>
    <lineage>
        <taxon>Bacteria</taxon>
        <taxon>Pseudomonadati</taxon>
        <taxon>Pseudomonadota</taxon>
        <taxon>Betaproteobacteria</taxon>
        <taxon>Burkholderiales</taxon>
        <taxon>Comamonadaceae</taxon>
        <taxon>Variovorax</taxon>
    </lineage>
</organism>
<accession>T1XHY4</accession>
<dbReference type="HOGENOM" id="CLU_2332815_0_0_4"/>
<dbReference type="EMBL" id="CP003911">
    <property type="protein sequence ID" value="AGU51750.1"/>
    <property type="molecule type" value="Genomic_DNA"/>
</dbReference>